<evidence type="ECO:0000256" key="1">
    <source>
        <dbReference type="PIRSR" id="PIRSR640255-1"/>
    </source>
</evidence>
<proteinExistence type="predicted"/>
<keyword evidence="2" id="KW-0479">Metal-binding</keyword>
<dbReference type="SMART" id="SM00892">
    <property type="entry name" value="Endonuclease_NS"/>
    <property type="match status" value="1"/>
</dbReference>
<dbReference type="GO" id="GO:0003676">
    <property type="term" value="F:nucleic acid binding"/>
    <property type="evidence" value="ECO:0007669"/>
    <property type="project" value="InterPro"/>
</dbReference>
<dbReference type="STRING" id="595536.GCA_000178815_04329"/>
<accession>A0A2D2CWW5</accession>
<dbReference type="Gene3D" id="3.40.570.10">
    <property type="entry name" value="Extracellular Endonuclease, subunit A"/>
    <property type="match status" value="1"/>
</dbReference>
<dbReference type="GO" id="GO:0046872">
    <property type="term" value="F:metal ion binding"/>
    <property type="evidence" value="ECO:0007669"/>
    <property type="project" value="UniProtKB-KW"/>
</dbReference>
<feature type="domain" description="DNA/RNA non-specific endonuclease/pyrophosphatase/phosphodiesterase" evidence="4">
    <location>
        <begin position="421"/>
        <end position="645"/>
    </location>
</feature>
<dbReference type="InterPro" id="IPR009003">
    <property type="entry name" value="Peptidase_S1_PA"/>
</dbReference>
<organism evidence="5 6">
    <name type="scientific">Methylosinus trichosporium (strain ATCC 35070 / NCIMB 11131 / UNIQEM 75 / OB3b)</name>
    <dbReference type="NCBI Taxonomy" id="595536"/>
    <lineage>
        <taxon>Bacteria</taxon>
        <taxon>Pseudomonadati</taxon>
        <taxon>Pseudomonadota</taxon>
        <taxon>Alphaproteobacteria</taxon>
        <taxon>Hyphomicrobiales</taxon>
        <taxon>Methylocystaceae</taxon>
        <taxon>Methylosinus</taxon>
    </lineage>
</organism>
<dbReference type="SUPFAM" id="SSF54060">
    <property type="entry name" value="His-Me finger endonucleases"/>
    <property type="match status" value="1"/>
</dbReference>
<dbReference type="RefSeq" id="WP_003613160.1">
    <property type="nucleotide sequence ID" value="NZ_ADVE02000001.1"/>
</dbReference>
<dbReference type="SUPFAM" id="SSF50494">
    <property type="entry name" value="Trypsin-like serine proteases"/>
    <property type="match status" value="1"/>
</dbReference>
<dbReference type="Proteomes" id="UP000230709">
    <property type="component" value="Chromosome"/>
</dbReference>
<evidence type="ECO:0000259" key="3">
    <source>
        <dbReference type="SMART" id="SM00477"/>
    </source>
</evidence>
<dbReference type="GO" id="GO:0016787">
    <property type="term" value="F:hydrolase activity"/>
    <property type="evidence" value="ECO:0007669"/>
    <property type="project" value="InterPro"/>
</dbReference>
<feature type="binding site" evidence="2">
    <location>
        <position position="528"/>
    </location>
    <ligand>
        <name>Mg(2+)</name>
        <dbReference type="ChEBI" id="CHEBI:18420"/>
        <note>catalytic</note>
    </ligand>
</feature>
<keyword evidence="6" id="KW-1185">Reference proteome</keyword>
<evidence type="ECO:0008006" key="7">
    <source>
        <dbReference type="Google" id="ProtNLM"/>
    </source>
</evidence>
<sequence length="668" mass="73496">MIIESRFDDAELRSELKSGRADARPSADPAKMVDQLVHRMRAGAGADFDAYEALLGMNDLVEINYLERGLMAARAVCRISAPALVGDGNEWGTGFLIGPRLLLTNNHVLPTPEDALRATIEFGYELDGSGRLKHSTRFVLTPQDGFVTSPRDRLDYTIVAVAERGDDGTALADLGFLRLDARTGKIDVGDFVTIIQHPDARTKRISLRENKVVKYGDERNAALDDFLWYSSDTAPGSSGAPVCTDAWQVVCLHHAGVPSRSIVDGVEHWALVDGDVAPAAAARRLPADKIRWVANEGVRVSKLLADIEQQVKATPALGAPLIAALVADASGMKPFAGTQPFQSLVGPPIFGAPAIIAAPTLAFETASAPRRRTHPANYFDDRKGYDPEFLGPTVPLPALGPNALRFGTPAKVAGASDDVLRYRHFSVVLNGAVERRLAFFTAVNIDGARWLNLERGNDAWFYDPRIPEDLQIGDELYGNEPGPRNNYFDRGHLVRRLDPVWGDIREAKQANDDTFHWTNCSPQYFGFNQGADLWQGLENFILYNTDEEDVRASVFTGPLFRSDDEEHRGVLIPQFFWKVVAVVDRRGQLYASGYLVSQQDYALDIPFERLPVGPNSTEPGQNFQVSVAKIEAETGLVFPDAVRQADVFNGPMAGRRLRTLADVQHPRR</sequence>
<evidence type="ECO:0000256" key="2">
    <source>
        <dbReference type="PIRSR" id="PIRSR640255-2"/>
    </source>
</evidence>
<evidence type="ECO:0000313" key="5">
    <source>
        <dbReference type="EMBL" id="ATQ67174.1"/>
    </source>
</evidence>
<dbReference type="CDD" id="cd00091">
    <property type="entry name" value="NUC"/>
    <property type="match status" value="1"/>
</dbReference>
<dbReference type="InterPro" id="IPR001604">
    <property type="entry name" value="Endo_G_ENPP1-like_dom"/>
</dbReference>
<reference evidence="6" key="1">
    <citation type="submission" date="2017-10" db="EMBL/GenBank/DDBJ databases">
        <title>Completed PacBio SMRT sequence of Methylosinus trichosporium OB3b reveals presence of a third large plasmid.</title>
        <authorList>
            <person name="Charles T.C."/>
            <person name="Lynch M.D.J."/>
            <person name="Heil J.R."/>
            <person name="Cheng J."/>
        </authorList>
    </citation>
    <scope>NUCLEOTIDE SEQUENCE [LARGE SCALE GENOMIC DNA]</scope>
    <source>
        <strain evidence="6">OB3b</strain>
    </source>
</reference>
<dbReference type="InterPro" id="IPR043504">
    <property type="entry name" value="Peptidase_S1_PA_chymotrypsin"/>
</dbReference>
<dbReference type="SMART" id="SM00477">
    <property type="entry name" value="NUC"/>
    <property type="match status" value="1"/>
</dbReference>
<dbReference type="InterPro" id="IPR020821">
    <property type="entry name" value="ENPP1-3/EXOG-like_nuc-like"/>
</dbReference>
<dbReference type="PANTHER" id="PTHR13966:SF5">
    <property type="entry name" value="ENDONUCLEASE G, MITOCHONDRIAL"/>
    <property type="match status" value="1"/>
</dbReference>
<dbReference type="Gene3D" id="2.40.10.10">
    <property type="entry name" value="Trypsin-like serine proteases"/>
    <property type="match status" value="2"/>
</dbReference>
<dbReference type="GO" id="GO:0004519">
    <property type="term" value="F:endonuclease activity"/>
    <property type="evidence" value="ECO:0007669"/>
    <property type="project" value="TreeGrafter"/>
</dbReference>
<dbReference type="EMBL" id="CP023737">
    <property type="protein sequence ID" value="ATQ67174.1"/>
    <property type="molecule type" value="Genomic_DNA"/>
</dbReference>
<evidence type="ECO:0000259" key="4">
    <source>
        <dbReference type="SMART" id="SM00892"/>
    </source>
</evidence>
<dbReference type="Pfam" id="PF13365">
    <property type="entry name" value="Trypsin_2"/>
    <property type="match status" value="1"/>
</dbReference>
<dbReference type="PANTHER" id="PTHR13966">
    <property type="entry name" value="ENDONUCLEASE RELATED"/>
    <property type="match status" value="1"/>
</dbReference>
<dbReference type="AlphaFoldDB" id="A0A2D2CWW5"/>
<protein>
    <recommendedName>
        <fullName evidence="7">Serine protease</fullName>
    </recommendedName>
</protein>
<dbReference type="InterPro" id="IPR044929">
    <property type="entry name" value="DNA/RNA_non-sp_Endonuclease_sf"/>
</dbReference>
<dbReference type="InterPro" id="IPR040255">
    <property type="entry name" value="Non-specific_endonuclease"/>
</dbReference>
<dbReference type="InterPro" id="IPR044925">
    <property type="entry name" value="His-Me_finger_sf"/>
</dbReference>
<evidence type="ECO:0000313" key="6">
    <source>
        <dbReference type="Proteomes" id="UP000230709"/>
    </source>
</evidence>
<dbReference type="Pfam" id="PF01223">
    <property type="entry name" value="Endonuclease_NS"/>
    <property type="match status" value="1"/>
</dbReference>
<feature type="domain" description="ENPP1-3/EXOG-like endonuclease/phosphodiesterase" evidence="3">
    <location>
        <begin position="424"/>
        <end position="645"/>
    </location>
</feature>
<gene>
    <name evidence="5" type="ORF">CQW49_04165</name>
</gene>
<dbReference type="KEGG" id="mtw:CQW49_04165"/>
<feature type="active site" description="Proton acceptor" evidence="1">
    <location>
        <position position="492"/>
    </location>
</feature>
<name>A0A2D2CWW5_METT3</name>